<proteinExistence type="predicted"/>
<dbReference type="KEGG" id="sur:STAUR_8188"/>
<sequence>MTPVTIAVEGPTDTAIAQRLLLHAGLAVGPVYEAGGKSKLDQKLAAYNNAARNAPWFVLRDMDQDASCAPLLVDRLLRTPARHMRLRIAVHQGESWLLADADRLAAFLQVRVEAVPHSPDTLANAKQALINLARASRSREIRSALVPPEGSTASVGRQYTSVMAEFARMHWHPGAAAKRSESLARCISALRALKR</sequence>
<dbReference type="STRING" id="378806.STAUR_8188"/>
<evidence type="ECO:0000313" key="1">
    <source>
        <dbReference type="EMBL" id="ADO75943.1"/>
    </source>
</evidence>
<evidence type="ECO:0000313" key="2">
    <source>
        <dbReference type="Proteomes" id="UP000001351"/>
    </source>
</evidence>
<dbReference type="AlphaFoldDB" id="E3FUR0"/>
<gene>
    <name evidence="1" type="ordered locus">STAUR_8188</name>
</gene>
<dbReference type="HOGENOM" id="CLU_111012_0_0_7"/>
<dbReference type="Proteomes" id="UP000001351">
    <property type="component" value="Chromosome"/>
</dbReference>
<dbReference type="eggNOG" id="ENOG50330P1">
    <property type="taxonomic scope" value="Bacteria"/>
</dbReference>
<dbReference type="EMBL" id="CP002271">
    <property type="protein sequence ID" value="ADO75943.1"/>
    <property type="molecule type" value="Genomic_DNA"/>
</dbReference>
<accession>E3FUR0</accession>
<reference evidence="1 2" key="1">
    <citation type="journal article" date="2011" name="Mol. Biol. Evol.">
        <title>Comparative genomic analysis of fruiting body formation in Myxococcales.</title>
        <authorList>
            <person name="Huntley S."/>
            <person name="Hamann N."/>
            <person name="Wegener-Feldbrugge S."/>
            <person name="Treuner-Lange A."/>
            <person name="Kube M."/>
            <person name="Reinhardt R."/>
            <person name="Klages S."/>
            <person name="Muller R."/>
            <person name="Ronning C.M."/>
            <person name="Nierman W.C."/>
            <person name="Sogaard-Andersen L."/>
        </authorList>
    </citation>
    <scope>NUCLEOTIDE SEQUENCE [LARGE SCALE GENOMIC DNA]</scope>
    <source>
        <strain evidence="1 2">DW4/3-1</strain>
    </source>
</reference>
<dbReference type="OrthoDB" id="5763664at2"/>
<protein>
    <submittedName>
        <fullName evidence="1">Conserved uncharacterized protein</fullName>
    </submittedName>
</protein>
<dbReference type="RefSeq" id="WP_013378232.1">
    <property type="nucleotide sequence ID" value="NC_014623.1"/>
</dbReference>
<organism evidence="1 2">
    <name type="scientific">Stigmatella aurantiaca (strain DW4/3-1)</name>
    <dbReference type="NCBI Taxonomy" id="378806"/>
    <lineage>
        <taxon>Bacteria</taxon>
        <taxon>Pseudomonadati</taxon>
        <taxon>Myxococcota</taxon>
        <taxon>Myxococcia</taxon>
        <taxon>Myxococcales</taxon>
        <taxon>Cystobacterineae</taxon>
        <taxon>Archangiaceae</taxon>
        <taxon>Stigmatella</taxon>
    </lineage>
</organism>
<keyword evidence="2" id="KW-1185">Reference proteome</keyword>
<name>E3FUR0_STIAD</name>